<gene>
    <name evidence="1" type="ORF">DFQ09_102553</name>
</gene>
<organism evidence="1 2">
    <name type="scientific">Winogradskyella pacifica</name>
    <dbReference type="NCBI Taxonomy" id="664642"/>
    <lineage>
        <taxon>Bacteria</taxon>
        <taxon>Pseudomonadati</taxon>
        <taxon>Bacteroidota</taxon>
        <taxon>Flavobacteriia</taxon>
        <taxon>Flavobacteriales</taxon>
        <taxon>Flavobacteriaceae</taxon>
        <taxon>Winogradskyella</taxon>
    </lineage>
</organism>
<dbReference type="EMBL" id="QREI01000002">
    <property type="protein sequence ID" value="REE25961.1"/>
    <property type="molecule type" value="Genomic_DNA"/>
</dbReference>
<comment type="caution">
    <text evidence="1">The sequence shown here is derived from an EMBL/GenBank/DDBJ whole genome shotgun (WGS) entry which is preliminary data.</text>
</comment>
<name>A0A3D9N087_9FLAO</name>
<dbReference type="OrthoDB" id="1434620at2"/>
<protein>
    <submittedName>
        <fullName evidence="1">Uncharacterized protein</fullName>
    </submittedName>
</protein>
<proteinExistence type="predicted"/>
<accession>A0A3D9N087</accession>
<dbReference type="AlphaFoldDB" id="A0A3D9N087"/>
<dbReference type="Proteomes" id="UP000256919">
    <property type="component" value="Unassembled WGS sequence"/>
</dbReference>
<sequence>MGDIMGVISRDKNQINCIYANESDFGKQLEGYLKASGKDILMININETMPTPTQWQELATDLNIGIDNFLDFSKIKDIDNNSKFDANDYVTILENNPKAFQGAIIINGEKTAHITAVTEVLKYFEADSANIKHTAHNNAMDSNKTNDKDNFV</sequence>
<reference evidence="1 2" key="1">
    <citation type="submission" date="2018-07" db="EMBL/GenBank/DDBJ databases">
        <title>Genomic Encyclopedia of Type Strains, Phase III (KMG-III): the genomes of soil and plant-associated and newly described type strains.</title>
        <authorList>
            <person name="Whitman W."/>
        </authorList>
    </citation>
    <scope>NUCLEOTIDE SEQUENCE [LARGE SCALE GENOMIC DNA]</scope>
    <source>
        <strain evidence="1 2">CECT 7948</strain>
    </source>
</reference>
<dbReference type="RefSeq" id="WP_115808923.1">
    <property type="nucleotide sequence ID" value="NZ_JABFDI010000001.1"/>
</dbReference>
<dbReference type="Gene3D" id="3.40.30.10">
    <property type="entry name" value="Glutaredoxin"/>
    <property type="match status" value="1"/>
</dbReference>
<evidence type="ECO:0000313" key="1">
    <source>
        <dbReference type="EMBL" id="REE25961.1"/>
    </source>
</evidence>
<keyword evidence="2" id="KW-1185">Reference proteome</keyword>
<evidence type="ECO:0000313" key="2">
    <source>
        <dbReference type="Proteomes" id="UP000256919"/>
    </source>
</evidence>